<protein>
    <submittedName>
        <fullName evidence="1">Uncharacterized protein</fullName>
    </submittedName>
</protein>
<dbReference type="OrthoDB" id="10054at10239"/>
<gene>
    <name evidence="1" type="ORF">MYSEV_210</name>
</gene>
<evidence type="ECO:0000313" key="1">
    <source>
        <dbReference type="EMBL" id="CCU56408.1"/>
    </source>
</evidence>
<reference evidence="1 2" key="1">
    <citation type="journal article" date="2013" name="J. Virol.">
        <title>New Insights into the Evolution of Entomopoxvirinae from the Complete Genome Sequences of Four Entomopoxviruses Infecting Adoxophyes honmai, Choristoneura biennis, Choristoneura rosaceana, and Mythimna separata.</title>
        <authorList>
            <person name="Theze J."/>
            <person name="Takatsuka J."/>
            <person name="Li Z."/>
            <person name="Gallais J."/>
            <person name="Doucet D."/>
            <person name="Arif B."/>
            <person name="Nakai M."/>
            <person name="Herniou E.A."/>
        </authorList>
    </citation>
    <scope>NUCLEOTIDE SEQUENCE [LARGE SCALE GENOMIC DNA]</scope>
</reference>
<accession>A0A916NYJ5</accession>
<dbReference type="Proteomes" id="UP000792671">
    <property type="component" value="Genome"/>
</dbReference>
<organism evidence="1 2">
    <name type="scientific">Mythimna separata entomopoxvirus 'L'</name>
    <dbReference type="NCBI Taxonomy" id="1293572"/>
    <lineage>
        <taxon>Viruses</taxon>
        <taxon>Varidnaviria</taxon>
        <taxon>Bamfordvirae</taxon>
        <taxon>Nucleocytoviricota</taxon>
        <taxon>Pokkesviricetes</taxon>
        <taxon>Chitovirales</taxon>
        <taxon>Poxviridae</taxon>
        <taxon>Entomopoxvirinae</taxon>
        <taxon>Betaentomopoxvirus</taxon>
        <taxon>Betaentomopoxvirus mseparata</taxon>
        <taxon>Mythimna separata entomopoxvirus</taxon>
    </lineage>
</organism>
<proteinExistence type="predicted"/>
<dbReference type="KEGG" id="vg:15613832"/>
<keyword evidence="2" id="KW-1185">Reference proteome</keyword>
<dbReference type="EMBL" id="HF679134">
    <property type="protein sequence ID" value="CCU56408.1"/>
    <property type="molecule type" value="Genomic_DNA"/>
</dbReference>
<name>A0A916NYJ5_9POXV</name>
<dbReference type="RefSeq" id="YP_008003727.1">
    <property type="nucleotide sequence ID" value="NC_021246.1"/>
</dbReference>
<dbReference type="GeneID" id="15613832"/>
<evidence type="ECO:0000313" key="2">
    <source>
        <dbReference type="Proteomes" id="UP000792671"/>
    </source>
</evidence>
<sequence length="445" mass="53411">MYYNNINLLIDLIKINILIPKLYSITKNNDYDVEKHIKYYNKLAKNINKKLLNNLYDKISLDELYNSKYPLILKKVPPCINTKNCYIADDIDKIDTLAEYKYVNGLDSIIYHKINKRSDTILFLIYKNNAMDKKLNGNHIRLINCIDIWKSLSRIDYNIYYKINTFLKKNPSIDYIRAIFSIENNNLLDAETIFLNIQNNIPMNYNFIINILFYRKNNEYIIDDPLIFNSLEKNKNDIINNEIIFIDKKYSIGLYRKYISKECSCYEVINKKNSNCIKLKFKSKTDKKYTILLYDLYLLSYYDIYSNVYIYKNNNGKYTFYSDKLNIKNYEYIINTNDIFVYNFKIYNITSDIMRICIYNNIYENLKIHFKNANIYDDEDLITSISKLKKYDNINVYNIMYALLSRNVKYHMNILSQNININKYNALFDFLTLVYKKSNNLINNI</sequence>